<keyword evidence="1" id="KW-0472">Membrane</keyword>
<dbReference type="STRING" id="35755.UL82_09160"/>
<dbReference type="OrthoDB" id="4775239at2"/>
<evidence type="ECO:0000313" key="2">
    <source>
        <dbReference type="EMBL" id="AKE41972.1"/>
    </source>
</evidence>
<dbReference type="AlphaFoldDB" id="A0A0F6R0X5"/>
<sequence length="141" mass="15462">MSTLQQTPAAVKIAGLIAIVQSVIGLGYAALLLIRGIRGVADESIVYETTDAHTNVAYGTAIFFLIVFGFVIFGALWMMRGHRFGRGPVIMLEILLLLISWYMFQGGQIFLAAATTLSSAFGLVMLFSPTSLAWVQRIYRR</sequence>
<accession>A0A0F6R0X5</accession>
<dbReference type="HOGENOM" id="CLU_124994_0_1_11"/>
<evidence type="ECO:0000313" key="4">
    <source>
        <dbReference type="Proteomes" id="UP000033457"/>
    </source>
</evidence>
<keyword evidence="1" id="KW-0812">Transmembrane</keyword>
<evidence type="ECO:0000256" key="1">
    <source>
        <dbReference type="SAM" id="Phobius"/>
    </source>
</evidence>
<keyword evidence="4" id="KW-1185">Reference proteome</keyword>
<proteinExistence type="predicted"/>
<dbReference type="KEGG" id="cku:UL82_09160"/>
<feature type="transmembrane region" description="Helical" evidence="1">
    <location>
        <begin position="110"/>
        <end position="135"/>
    </location>
</feature>
<evidence type="ECO:0000313" key="3">
    <source>
        <dbReference type="EMBL" id="VEH06248.1"/>
    </source>
</evidence>
<feature type="transmembrane region" description="Helical" evidence="1">
    <location>
        <begin position="12"/>
        <end position="37"/>
    </location>
</feature>
<gene>
    <name evidence="3" type="ORF">NCTC949_01027</name>
    <name evidence="2" type="ORF">UL82_09160</name>
</gene>
<feature type="transmembrane region" description="Helical" evidence="1">
    <location>
        <begin position="57"/>
        <end position="77"/>
    </location>
</feature>
<dbReference type="EMBL" id="CP011312">
    <property type="protein sequence ID" value="AKE41972.1"/>
    <property type="molecule type" value="Genomic_DNA"/>
</dbReference>
<evidence type="ECO:0000313" key="5">
    <source>
        <dbReference type="Proteomes" id="UP000271380"/>
    </source>
</evidence>
<organism evidence="2 4">
    <name type="scientific">Corynebacterium kutscheri</name>
    <dbReference type="NCBI Taxonomy" id="35755"/>
    <lineage>
        <taxon>Bacteria</taxon>
        <taxon>Bacillati</taxon>
        <taxon>Actinomycetota</taxon>
        <taxon>Actinomycetes</taxon>
        <taxon>Mycobacteriales</taxon>
        <taxon>Corynebacteriaceae</taxon>
        <taxon>Corynebacterium</taxon>
    </lineage>
</organism>
<dbReference type="Proteomes" id="UP000033457">
    <property type="component" value="Chromosome"/>
</dbReference>
<dbReference type="Proteomes" id="UP000271380">
    <property type="component" value="Chromosome"/>
</dbReference>
<name>A0A0F6R0X5_9CORY</name>
<reference evidence="3 5" key="2">
    <citation type="submission" date="2018-12" db="EMBL/GenBank/DDBJ databases">
        <authorList>
            <consortium name="Pathogen Informatics"/>
        </authorList>
    </citation>
    <scope>NUCLEOTIDE SEQUENCE [LARGE SCALE GENOMIC DNA]</scope>
    <source>
        <strain evidence="3 5">NCTC949</strain>
    </source>
</reference>
<keyword evidence="1" id="KW-1133">Transmembrane helix</keyword>
<dbReference type="RefSeq" id="WP_046440516.1">
    <property type="nucleotide sequence ID" value="NZ_CP011312.1"/>
</dbReference>
<protein>
    <submittedName>
        <fullName evidence="3">Hypothetical membrane protein</fullName>
    </submittedName>
</protein>
<reference evidence="2 4" key="1">
    <citation type="journal article" date="2015" name="Genome Announc.">
        <title>Complete Genome Sequence of Corynebacterium kutscheri DSM 20755, a Corynebacterial Type Strain with Remarkably Low G+C Content of Chromosomal DNA.</title>
        <authorList>
            <person name="Ruckert C."/>
            <person name="Albersmeier A."/>
            <person name="Winkler A."/>
            <person name="Tauch A."/>
        </authorList>
    </citation>
    <scope>NUCLEOTIDE SEQUENCE [LARGE SCALE GENOMIC DNA]</scope>
    <source>
        <strain evidence="2 4">DSM 20755</strain>
    </source>
</reference>
<feature type="transmembrane region" description="Helical" evidence="1">
    <location>
        <begin position="84"/>
        <end position="104"/>
    </location>
</feature>
<dbReference type="EMBL" id="LR134377">
    <property type="protein sequence ID" value="VEH06248.1"/>
    <property type="molecule type" value="Genomic_DNA"/>
</dbReference>